<dbReference type="OrthoDB" id="9792269at2"/>
<dbReference type="Pfam" id="PF00534">
    <property type="entry name" value="Glycos_transf_1"/>
    <property type="match status" value="1"/>
</dbReference>
<dbReference type="SUPFAM" id="SSF53756">
    <property type="entry name" value="UDP-Glycosyltransferase/glycogen phosphorylase"/>
    <property type="match status" value="1"/>
</dbReference>
<dbReference type="EMBL" id="SIXI01000008">
    <property type="protein sequence ID" value="TBO27975.1"/>
    <property type="molecule type" value="Genomic_DNA"/>
</dbReference>
<dbReference type="PANTHER" id="PTHR46401:SF8">
    <property type="entry name" value="BLL6006 PROTEIN"/>
    <property type="match status" value="1"/>
</dbReference>
<dbReference type="PANTHER" id="PTHR46401">
    <property type="entry name" value="GLYCOSYLTRANSFERASE WBBK-RELATED"/>
    <property type="match status" value="1"/>
</dbReference>
<feature type="domain" description="Glycosyl transferase family 1" evidence="1">
    <location>
        <begin position="193"/>
        <end position="310"/>
    </location>
</feature>
<evidence type="ECO:0000259" key="2">
    <source>
        <dbReference type="Pfam" id="PF13579"/>
    </source>
</evidence>
<evidence type="ECO:0000313" key="3">
    <source>
        <dbReference type="EMBL" id="TBO27975.1"/>
    </source>
</evidence>
<dbReference type="InterPro" id="IPR001296">
    <property type="entry name" value="Glyco_trans_1"/>
</dbReference>
<protein>
    <submittedName>
        <fullName evidence="3">Glycosyltransferase family 1 protein</fullName>
    </submittedName>
</protein>
<dbReference type="Pfam" id="PF13579">
    <property type="entry name" value="Glyco_trans_4_4"/>
    <property type="match status" value="1"/>
</dbReference>
<dbReference type="Proteomes" id="UP000292120">
    <property type="component" value="Unassembled WGS sequence"/>
</dbReference>
<comment type="caution">
    <text evidence="3">The sequence shown here is derived from an EMBL/GenBank/DDBJ whole genome shotgun (WGS) entry which is preliminary data.</text>
</comment>
<dbReference type="GO" id="GO:0016757">
    <property type="term" value="F:glycosyltransferase activity"/>
    <property type="evidence" value="ECO:0007669"/>
    <property type="project" value="InterPro"/>
</dbReference>
<reference evidence="3 4" key="1">
    <citation type="submission" date="2019-02" db="EMBL/GenBank/DDBJ databases">
        <title>Aquabacterium sp. strain KMB7.</title>
        <authorList>
            <person name="Chen W.-M."/>
        </authorList>
    </citation>
    <scope>NUCLEOTIDE SEQUENCE [LARGE SCALE GENOMIC DNA]</scope>
    <source>
        <strain evidence="3 4">KMB7</strain>
    </source>
</reference>
<accession>A0A4Q9GXA5</accession>
<dbReference type="AlphaFoldDB" id="A0A4Q9GXA5"/>
<keyword evidence="4" id="KW-1185">Reference proteome</keyword>
<evidence type="ECO:0000313" key="4">
    <source>
        <dbReference type="Proteomes" id="UP000292120"/>
    </source>
</evidence>
<feature type="domain" description="Glycosyltransferase subfamily 4-like N-terminal" evidence="2">
    <location>
        <begin position="16"/>
        <end position="173"/>
    </location>
</feature>
<dbReference type="InterPro" id="IPR028098">
    <property type="entry name" value="Glyco_trans_4-like_N"/>
</dbReference>
<organism evidence="3 4">
    <name type="scientific">Aquabacterium lacunae</name>
    <dbReference type="NCBI Taxonomy" id="2528630"/>
    <lineage>
        <taxon>Bacteria</taxon>
        <taxon>Pseudomonadati</taxon>
        <taxon>Pseudomonadota</taxon>
        <taxon>Betaproteobacteria</taxon>
        <taxon>Burkholderiales</taxon>
        <taxon>Aquabacterium</taxon>
    </lineage>
</organism>
<name>A0A4Q9GXA5_9BURK</name>
<sequence>MHVAILGIRGVPAAHGGFESFAERLAPFLVRAGWKVTVYCQEDGLGPVTRSRWGDVHRVHIPSGEDTPVASMRFDRACLQHVAQHRPDVVLLLGYNTAAFTWRLRLAGVPTVINMDGIEYSRAKWSLPAKAWLYLNERLGCWLGHHLVADHPVIANHLASRVRRRKITTIPYGADVLAPAAPEPLTTLGLQPEQFVTVIARAEPENSILEIVQAFSVRRRGVRLVVLGNYQPQSSAFHAQVLAAASDEVLFPGAIYDPAVVQALRTHCLFYVHGHQVGGTNPSLLEAMGAGNAVLAHDNPFNRWVVGPGALYFRDRATCTVALDQMLSGRANLALMRRDNQARVGRVFVWEQVLGAYASLLAAVARQAATREPVRQDNPIWKQHTT</sequence>
<keyword evidence="3" id="KW-0808">Transferase</keyword>
<evidence type="ECO:0000259" key="1">
    <source>
        <dbReference type="Pfam" id="PF00534"/>
    </source>
</evidence>
<dbReference type="Gene3D" id="3.40.50.2000">
    <property type="entry name" value="Glycogen Phosphorylase B"/>
    <property type="match status" value="2"/>
</dbReference>
<proteinExistence type="predicted"/>
<gene>
    <name evidence="3" type="ORF">EYS42_15835</name>
</gene>